<gene>
    <name evidence="2" type="ORF">MNBD_GAMMA14-1073</name>
</gene>
<keyword evidence="1" id="KW-1133">Transmembrane helix</keyword>
<evidence type="ECO:0000256" key="1">
    <source>
        <dbReference type="SAM" id="Phobius"/>
    </source>
</evidence>
<sequence length="110" mass="12024">MSDDDKPFVDQVRKTLDQHADALDEVTAARLAAARRNALDARPRRAHWLPVAALSAVAASVLTIALLLNQDSGLQGIDPEALELVAQSEDQELIEQLDFYDWLDATQASS</sequence>
<protein>
    <recommendedName>
        <fullName evidence="3">DUF3619 family protein</fullName>
    </recommendedName>
</protein>
<evidence type="ECO:0008006" key="3">
    <source>
        <dbReference type="Google" id="ProtNLM"/>
    </source>
</evidence>
<dbReference type="AlphaFoldDB" id="A0A3B0Z1Y8"/>
<reference evidence="2" key="1">
    <citation type="submission" date="2018-06" db="EMBL/GenBank/DDBJ databases">
        <authorList>
            <person name="Zhirakovskaya E."/>
        </authorList>
    </citation>
    <scope>NUCLEOTIDE SEQUENCE</scope>
</reference>
<dbReference type="Pfam" id="PF12279">
    <property type="entry name" value="DUF3619"/>
    <property type="match status" value="1"/>
</dbReference>
<keyword evidence="1" id="KW-0472">Membrane</keyword>
<organism evidence="2">
    <name type="scientific">hydrothermal vent metagenome</name>
    <dbReference type="NCBI Taxonomy" id="652676"/>
    <lineage>
        <taxon>unclassified sequences</taxon>
        <taxon>metagenomes</taxon>
        <taxon>ecological metagenomes</taxon>
    </lineage>
</organism>
<evidence type="ECO:0000313" key="2">
    <source>
        <dbReference type="EMBL" id="VAW74716.1"/>
    </source>
</evidence>
<accession>A0A3B0Z1Y8</accession>
<dbReference type="InterPro" id="IPR022064">
    <property type="entry name" value="DUF3619"/>
</dbReference>
<name>A0A3B0Z1Y8_9ZZZZ</name>
<proteinExistence type="predicted"/>
<feature type="transmembrane region" description="Helical" evidence="1">
    <location>
        <begin position="48"/>
        <end position="68"/>
    </location>
</feature>
<dbReference type="EMBL" id="UOFM01000104">
    <property type="protein sequence ID" value="VAW74716.1"/>
    <property type="molecule type" value="Genomic_DNA"/>
</dbReference>
<keyword evidence="1" id="KW-0812">Transmembrane</keyword>